<dbReference type="Proteomes" id="UP000118435">
    <property type="component" value="Segment"/>
</dbReference>
<proteinExistence type="predicted"/>
<dbReference type="EMBL" id="KP796148">
    <property type="protein sequence ID" value="AKT72796.1"/>
    <property type="molecule type" value="Genomic_DNA"/>
</dbReference>
<reference evidence="1 2" key="1">
    <citation type="journal article" date="2016" name="BMC Genomics">
        <title>A novel strain of cynomolgus macaque cytomegalovirus: implications for host-virus co-evolution.</title>
        <authorList>
            <person name="Russell J.N."/>
            <person name="Marsh A.K."/>
            <person name="Willer D.O."/>
            <person name="Ambagala A.P."/>
            <person name="Dzamba M."/>
            <person name="Chan J.K."/>
            <person name="Pilon R."/>
            <person name="Fournier J."/>
            <person name="Brudno M."/>
            <person name="Antony J.M."/>
            <person name="Sandstrom P."/>
            <person name="Evans B.J."/>
            <person name="MacDonald K.S."/>
        </authorList>
    </citation>
    <scope>NUCLEOTIDE SEQUENCE [LARGE SCALE GENOMIC DNA]</scope>
    <source>
        <strain evidence="1">Mauritius</strain>
    </source>
</reference>
<name>A0A0K1H041_9BETA</name>
<sequence>MVFSTITLKMSLHCDPREHFSVTPVLLWTAKSLGHAEWAVDHSTRQHGNHHLGKHLYHKVQSNHETRGLRLHSVCGHTYCHVLYVRVSSDTEPVDSRSSQNVNGCEPTLEWQFQQDILLALFCLWMIHENQTIICLTSLQTVCPSYSLNSHVPVGDRRLQI</sequence>
<protein>
    <submittedName>
        <fullName evidence="1">Uncharacterized protein</fullName>
    </submittedName>
</protein>
<organism evidence="1 2">
    <name type="scientific">Cynomolgus macaque cytomegalovirus strain Mauritius</name>
    <dbReference type="NCBI Taxonomy" id="1690255"/>
    <lineage>
        <taxon>Viruses</taxon>
        <taxon>Duplodnaviria</taxon>
        <taxon>Heunggongvirae</taxon>
        <taxon>Peploviricota</taxon>
        <taxon>Herviviricetes</taxon>
        <taxon>Herpesvirales</taxon>
        <taxon>Orthoherpesviridae</taxon>
        <taxon>Betaherpesvirinae</taxon>
        <taxon>Cytomegalovirus</taxon>
        <taxon>Cytomegalovirus macacinebeta3</taxon>
    </lineage>
</organism>
<accession>A0A0K1H041</accession>
<gene>
    <name evidence="1" type="primary">Cy224</name>
</gene>
<evidence type="ECO:0000313" key="1">
    <source>
        <dbReference type="EMBL" id="AKT72796.1"/>
    </source>
</evidence>
<evidence type="ECO:0000313" key="2">
    <source>
        <dbReference type="Proteomes" id="UP000118435"/>
    </source>
</evidence>